<accession>A0ABQ6MRU8</accession>
<name>A0ABQ6MRU8_9STRA</name>
<comment type="caution">
    <text evidence="1">The sequence shown here is derived from an EMBL/GenBank/DDBJ whole genome shotgun (WGS) entry which is preliminary data.</text>
</comment>
<dbReference type="Gene3D" id="1.10.510.10">
    <property type="entry name" value="Transferase(Phosphotransferase) domain 1"/>
    <property type="match status" value="1"/>
</dbReference>
<evidence type="ECO:0000313" key="1">
    <source>
        <dbReference type="EMBL" id="GMI30972.1"/>
    </source>
</evidence>
<keyword evidence="2" id="KW-1185">Reference proteome</keyword>
<gene>
    <name evidence="1" type="ORF">TeGR_g7998</name>
</gene>
<protein>
    <recommendedName>
        <fullName evidence="3">Protein kinase domain-containing protein</fullName>
    </recommendedName>
</protein>
<dbReference type="SUPFAM" id="SSF56112">
    <property type="entry name" value="Protein kinase-like (PK-like)"/>
    <property type="match status" value="1"/>
</dbReference>
<sequence>MCSGGSLAAFLQNTLDSQDNPASLPPDVAASYLLQICNGLNALHSAGLYHGGSMGLCLDNVLIARGNVLKIANYYLFPSSASLSVEELSRRQNKDLQDLATLATSLQEEQTPLLRSYPSIASCDQPALLDAIQTQAENFYERTQDLAWVPPLKFHGPIAVNALSTPGFPLLIFGEEQDRPSVPLATSAVQYCATVRCPDRINTVNAILQSTADVSEGGGGGTTRFDRSLVADPALDFRVIVSLSSLPSRLAHLPDVLSLMLKQTVLPDEIYVNIPDFSAREQLPYVLPERLVGWLDGLPEAERGLIKLNWCRTDFGPATKLISTLLAETIPSTLIVTIDDDLDYPPYFLARVVQNARRYTNSAFGFKGYRLGEGGGHSNFTYYESLDLQADVSVDVLGGFVGVAYRSGFFSLARLMDYASYPAGAFFVDDDWIGSVLADAGVERVVLSAENGGEVSRYLFEEEVITPVAHIRSLNGKHGF</sequence>
<dbReference type="Proteomes" id="UP001165060">
    <property type="component" value="Unassembled WGS sequence"/>
</dbReference>
<reference evidence="1 2" key="1">
    <citation type="journal article" date="2023" name="Commun. Biol.">
        <title>Genome analysis of Parmales, the sister group of diatoms, reveals the evolutionary specialization of diatoms from phago-mixotrophs to photoautotrophs.</title>
        <authorList>
            <person name="Ban H."/>
            <person name="Sato S."/>
            <person name="Yoshikawa S."/>
            <person name="Yamada K."/>
            <person name="Nakamura Y."/>
            <person name="Ichinomiya M."/>
            <person name="Sato N."/>
            <person name="Blanc-Mathieu R."/>
            <person name="Endo H."/>
            <person name="Kuwata A."/>
            <person name="Ogata H."/>
        </authorList>
    </citation>
    <scope>NUCLEOTIDE SEQUENCE [LARGE SCALE GENOMIC DNA]</scope>
</reference>
<evidence type="ECO:0008006" key="3">
    <source>
        <dbReference type="Google" id="ProtNLM"/>
    </source>
</evidence>
<dbReference type="InterPro" id="IPR011009">
    <property type="entry name" value="Kinase-like_dom_sf"/>
</dbReference>
<organism evidence="1 2">
    <name type="scientific">Tetraparma gracilis</name>
    <dbReference type="NCBI Taxonomy" id="2962635"/>
    <lineage>
        <taxon>Eukaryota</taxon>
        <taxon>Sar</taxon>
        <taxon>Stramenopiles</taxon>
        <taxon>Ochrophyta</taxon>
        <taxon>Bolidophyceae</taxon>
        <taxon>Parmales</taxon>
        <taxon>Triparmaceae</taxon>
        <taxon>Tetraparma</taxon>
    </lineage>
</organism>
<feature type="non-terminal residue" evidence="1">
    <location>
        <position position="480"/>
    </location>
</feature>
<evidence type="ECO:0000313" key="2">
    <source>
        <dbReference type="Proteomes" id="UP001165060"/>
    </source>
</evidence>
<dbReference type="EMBL" id="BRYB01001679">
    <property type="protein sequence ID" value="GMI30972.1"/>
    <property type="molecule type" value="Genomic_DNA"/>
</dbReference>
<proteinExistence type="predicted"/>